<dbReference type="InterPro" id="IPR052509">
    <property type="entry name" value="Metal_resp_DNA-bind_regulator"/>
</dbReference>
<sequence>MPRVQLKTLTEQMYYVLLALKKERYGVEISQYIEKLTHGRVVLGPGTLYAILSKFEDEKWIQEKKSEGRKRSYIITNIGRIMLEKEYQHLLEMIEDTKQSEDDIYET</sequence>
<dbReference type="SUPFAM" id="SSF46785">
    <property type="entry name" value="Winged helix' DNA-binding domain"/>
    <property type="match status" value="1"/>
</dbReference>
<reference evidence="2" key="1">
    <citation type="journal article" date="2021" name="Proc. Natl. Acad. Sci. U.S.A.">
        <title>A Catalog of Tens of Thousands of Viruses from Human Metagenomes Reveals Hidden Associations with Chronic Diseases.</title>
        <authorList>
            <person name="Tisza M.J."/>
            <person name="Buck C.B."/>
        </authorList>
    </citation>
    <scope>NUCLEOTIDE SEQUENCE</scope>
    <source>
        <strain evidence="2">CtGuJ10</strain>
    </source>
</reference>
<dbReference type="InterPro" id="IPR005149">
    <property type="entry name" value="Tscrpt_reg_PadR_N"/>
</dbReference>
<proteinExistence type="predicted"/>
<dbReference type="PANTHER" id="PTHR33169:SF13">
    <property type="entry name" value="PADR-FAMILY TRANSCRIPTIONAL REGULATOR"/>
    <property type="match status" value="1"/>
</dbReference>
<evidence type="ECO:0000313" key="2">
    <source>
        <dbReference type="EMBL" id="DAE10092.1"/>
    </source>
</evidence>
<dbReference type="Gene3D" id="1.10.10.10">
    <property type="entry name" value="Winged helix-like DNA-binding domain superfamily/Winged helix DNA-binding domain"/>
    <property type="match status" value="1"/>
</dbReference>
<feature type="domain" description="Transcription regulator PadR N-terminal" evidence="1">
    <location>
        <begin position="19"/>
        <end position="84"/>
    </location>
</feature>
<protein>
    <submittedName>
        <fullName evidence="2">Transcriptional regulator PadR-like family</fullName>
    </submittedName>
</protein>
<accession>A0A8S5PUY2</accession>
<dbReference type="InterPro" id="IPR036388">
    <property type="entry name" value="WH-like_DNA-bd_sf"/>
</dbReference>
<dbReference type="EMBL" id="BK015503">
    <property type="protein sequence ID" value="DAE10092.1"/>
    <property type="molecule type" value="Genomic_DNA"/>
</dbReference>
<evidence type="ECO:0000259" key="1">
    <source>
        <dbReference type="Pfam" id="PF03551"/>
    </source>
</evidence>
<dbReference type="InterPro" id="IPR036390">
    <property type="entry name" value="WH_DNA-bd_sf"/>
</dbReference>
<dbReference type="Pfam" id="PF03551">
    <property type="entry name" value="PadR"/>
    <property type="match status" value="1"/>
</dbReference>
<organism evidence="2">
    <name type="scientific">Siphoviridae sp. ctGuJ10</name>
    <dbReference type="NCBI Taxonomy" id="2825418"/>
    <lineage>
        <taxon>Viruses</taxon>
        <taxon>Duplodnaviria</taxon>
        <taxon>Heunggongvirae</taxon>
        <taxon>Uroviricota</taxon>
        <taxon>Caudoviricetes</taxon>
    </lineage>
</organism>
<name>A0A8S5PUY2_9CAUD</name>
<dbReference type="PANTHER" id="PTHR33169">
    <property type="entry name" value="PADR-FAMILY TRANSCRIPTIONAL REGULATOR"/>
    <property type="match status" value="1"/>
</dbReference>